<reference evidence="1" key="1">
    <citation type="submission" date="2021-02" db="EMBL/GenBank/DDBJ databases">
        <authorList>
            <person name="Bekaert M."/>
        </authorList>
    </citation>
    <scope>NUCLEOTIDE SEQUENCE</scope>
    <source>
        <strain evidence="1">IoA-00</strain>
    </source>
</reference>
<protein>
    <submittedName>
        <fullName evidence="1">(salmon louse) hypothetical protein</fullName>
    </submittedName>
</protein>
<evidence type="ECO:0000313" key="1">
    <source>
        <dbReference type="EMBL" id="CAF2743026.1"/>
    </source>
</evidence>
<gene>
    <name evidence="1" type="ORF">LSAA_145</name>
</gene>
<accession>A0A817FB27</accession>
<keyword evidence="2" id="KW-1185">Reference proteome</keyword>
<organism evidence="1 2">
    <name type="scientific">Lepeophtheirus salmonis</name>
    <name type="common">Salmon louse</name>
    <name type="synonym">Caligus salmonis</name>
    <dbReference type="NCBI Taxonomy" id="72036"/>
    <lineage>
        <taxon>Eukaryota</taxon>
        <taxon>Metazoa</taxon>
        <taxon>Ecdysozoa</taxon>
        <taxon>Arthropoda</taxon>
        <taxon>Crustacea</taxon>
        <taxon>Multicrustacea</taxon>
        <taxon>Hexanauplia</taxon>
        <taxon>Copepoda</taxon>
        <taxon>Siphonostomatoida</taxon>
        <taxon>Caligidae</taxon>
        <taxon>Lepeophtheirus</taxon>
    </lineage>
</organism>
<sequence>MTAKLLFSQTFFKFEPSFKNNGISSSSHFFIICVIVSKFEWSKRPNVPQRTCTNVDYGNTLWCVQHPYFRMVMPKAMELAPITVKILPLKQQLKVLQKKLVIPHTKNVPMWTMEVPCGVPLHYILMENTTVYGICDLNSCKDVGTGTGVTTAYIVISPL</sequence>
<name>A0A817FB27_LEPSM</name>
<dbReference type="AlphaFoldDB" id="A0A817FB27"/>
<evidence type="ECO:0000313" key="2">
    <source>
        <dbReference type="Proteomes" id="UP000675881"/>
    </source>
</evidence>
<dbReference type="EMBL" id="CAJNVT010000031">
    <property type="protein sequence ID" value="CAF2743026.1"/>
    <property type="molecule type" value="Genomic_DNA"/>
</dbReference>
<dbReference type="Proteomes" id="UP000675881">
    <property type="component" value="Unassembled WGS sequence"/>
</dbReference>
<proteinExistence type="predicted"/>
<comment type="caution">
    <text evidence="1">The sequence shown here is derived from an EMBL/GenBank/DDBJ whole genome shotgun (WGS) entry which is preliminary data.</text>
</comment>